<evidence type="ECO:0000256" key="3">
    <source>
        <dbReference type="ARBA" id="ARBA00010869"/>
    </source>
</evidence>
<dbReference type="InterPro" id="IPR002912">
    <property type="entry name" value="ACT_dom"/>
</dbReference>
<dbReference type="InterPro" id="IPR005789">
    <property type="entry name" value="Thr_deHydtase_catblc"/>
</dbReference>
<dbReference type="InterPro" id="IPR001926">
    <property type="entry name" value="TrpB-like_PALP"/>
</dbReference>
<evidence type="ECO:0000256" key="6">
    <source>
        <dbReference type="ARBA" id="ARBA00023239"/>
    </source>
</evidence>
<comment type="similarity">
    <text evidence="3">Belongs to the serine/threonine dehydratase family.</text>
</comment>
<dbReference type="NCBIfam" id="TIGR01127">
    <property type="entry name" value="ilvA_1Cterm"/>
    <property type="match status" value="1"/>
</dbReference>
<evidence type="ECO:0000256" key="2">
    <source>
        <dbReference type="ARBA" id="ARBA00001933"/>
    </source>
</evidence>
<dbReference type="GO" id="GO:0009097">
    <property type="term" value="P:isoleucine biosynthetic process"/>
    <property type="evidence" value="ECO:0007669"/>
    <property type="project" value="TreeGrafter"/>
</dbReference>
<dbReference type="RefSeq" id="WP_106297677.1">
    <property type="nucleotide sequence ID" value="NZ_PVTI01000013.1"/>
</dbReference>
<dbReference type="EC" id="4.3.1.19" evidence="4"/>
<evidence type="ECO:0000313" key="10">
    <source>
        <dbReference type="EMBL" id="PRY58149.1"/>
    </source>
</evidence>
<dbReference type="CDD" id="cd04886">
    <property type="entry name" value="ACT_ThrD-II-like"/>
    <property type="match status" value="1"/>
</dbReference>
<comment type="catalytic activity">
    <reaction evidence="1">
        <text>L-threonine = 2-oxobutanoate + NH4(+)</text>
        <dbReference type="Rhea" id="RHEA:22108"/>
        <dbReference type="ChEBI" id="CHEBI:16763"/>
        <dbReference type="ChEBI" id="CHEBI:28938"/>
        <dbReference type="ChEBI" id="CHEBI:57926"/>
        <dbReference type="EC" id="4.3.1.19"/>
    </reaction>
</comment>
<dbReference type="FunFam" id="3.40.50.1100:FF:000007">
    <property type="entry name" value="L-threonine dehydratase catabolic TdcB"/>
    <property type="match status" value="1"/>
</dbReference>
<dbReference type="SUPFAM" id="SSF53686">
    <property type="entry name" value="Tryptophan synthase beta subunit-like PLP-dependent enzymes"/>
    <property type="match status" value="1"/>
</dbReference>
<feature type="domain" description="ACT" evidence="9">
    <location>
        <begin position="334"/>
        <end position="413"/>
    </location>
</feature>
<organism evidence="10 11">
    <name type="scientific">Knoellia remsis</name>
    <dbReference type="NCBI Taxonomy" id="407159"/>
    <lineage>
        <taxon>Bacteria</taxon>
        <taxon>Bacillati</taxon>
        <taxon>Actinomycetota</taxon>
        <taxon>Actinomycetes</taxon>
        <taxon>Micrococcales</taxon>
        <taxon>Intrasporangiaceae</taxon>
        <taxon>Knoellia</taxon>
    </lineage>
</organism>
<gene>
    <name evidence="10" type="ORF">BCF74_11373</name>
</gene>
<dbReference type="Gene3D" id="3.40.50.1100">
    <property type="match status" value="2"/>
</dbReference>
<keyword evidence="6" id="KW-0456">Lyase</keyword>
<dbReference type="AlphaFoldDB" id="A0A2T0UJN2"/>
<evidence type="ECO:0000256" key="4">
    <source>
        <dbReference type="ARBA" id="ARBA00012096"/>
    </source>
</evidence>
<dbReference type="CDD" id="cd01562">
    <property type="entry name" value="Thr-dehyd"/>
    <property type="match status" value="1"/>
</dbReference>
<dbReference type="InterPro" id="IPR036052">
    <property type="entry name" value="TrpB-like_PALP_sf"/>
</dbReference>
<evidence type="ECO:0000259" key="9">
    <source>
        <dbReference type="PROSITE" id="PS51671"/>
    </source>
</evidence>
<comment type="cofactor">
    <cofactor evidence="2">
        <name>pyridoxal 5'-phosphate</name>
        <dbReference type="ChEBI" id="CHEBI:597326"/>
    </cofactor>
</comment>
<proteinExistence type="inferred from homology"/>
<dbReference type="OrthoDB" id="9811476at2"/>
<dbReference type="GO" id="GO:0004794">
    <property type="term" value="F:threonine deaminase activity"/>
    <property type="evidence" value="ECO:0007669"/>
    <property type="project" value="UniProtKB-EC"/>
</dbReference>
<dbReference type="GO" id="GO:0006565">
    <property type="term" value="P:L-serine catabolic process"/>
    <property type="evidence" value="ECO:0007669"/>
    <property type="project" value="TreeGrafter"/>
</dbReference>
<dbReference type="Proteomes" id="UP000237822">
    <property type="component" value="Unassembled WGS sequence"/>
</dbReference>
<comment type="function">
    <text evidence="7">Catalyzes the anaerobic formation of alpha-ketobutyrate and ammonia from threonine in a two-step reaction. The first step involved a dehydration of threonine and a production of enamine intermediates (aminocrotonate), which tautomerizes to its imine form (iminobutyrate). Both intermediates are unstable and short-lived. The second step is the nonenzymatic hydrolysis of the enamine/imine intermediates to form 2-ketobutyrate and free ammonia. In the low water environment of the cell, the second step is accelerated by RidA.</text>
</comment>
<evidence type="ECO:0000256" key="1">
    <source>
        <dbReference type="ARBA" id="ARBA00001274"/>
    </source>
</evidence>
<evidence type="ECO:0000313" key="11">
    <source>
        <dbReference type="Proteomes" id="UP000237822"/>
    </source>
</evidence>
<dbReference type="GO" id="GO:0003941">
    <property type="term" value="F:L-serine ammonia-lyase activity"/>
    <property type="evidence" value="ECO:0007669"/>
    <property type="project" value="TreeGrafter"/>
</dbReference>
<dbReference type="InterPro" id="IPR050147">
    <property type="entry name" value="Ser/Thr_Dehydratase"/>
</dbReference>
<evidence type="ECO:0000256" key="7">
    <source>
        <dbReference type="ARBA" id="ARBA00025527"/>
    </source>
</evidence>
<dbReference type="PANTHER" id="PTHR48078">
    <property type="entry name" value="THREONINE DEHYDRATASE, MITOCHONDRIAL-RELATED"/>
    <property type="match status" value="1"/>
</dbReference>
<keyword evidence="11" id="KW-1185">Reference proteome</keyword>
<keyword evidence="5" id="KW-0663">Pyridoxal phosphate</keyword>
<comment type="caution">
    <text evidence="10">The sequence shown here is derived from an EMBL/GenBank/DDBJ whole genome shotgun (WGS) entry which is preliminary data.</text>
</comment>
<protein>
    <recommendedName>
        <fullName evidence="4">threonine ammonia-lyase</fullName>
        <ecNumber evidence="4">4.3.1.19</ecNumber>
    </recommendedName>
    <alternativeName>
        <fullName evidence="8">Threonine deaminase</fullName>
    </alternativeName>
</protein>
<evidence type="ECO:0000256" key="5">
    <source>
        <dbReference type="ARBA" id="ARBA00022898"/>
    </source>
</evidence>
<dbReference type="Pfam" id="PF00291">
    <property type="entry name" value="PALP"/>
    <property type="match status" value="1"/>
</dbReference>
<dbReference type="GO" id="GO:0006567">
    <property type="term" value="P:L-threonine catabolic process"/>
    <property type="evidence" value="ECO:0007669"/>
    <property type="project" value="InterPro"/>
</dbReference>
<accession>A0A2T0UJN2</accession>
<dbReference type="Pfam" id="PF01842">
    <property type="entry name" value="ACT"/>
    <property type="match status" value="1"/>
</dbReference>
<name>A0A2T0UJN2_9MICO</name>
<dbReference type="PANTHER" id="PTHR48078:SF6">
    <property type="entry name" value="L-THREONINE DEHYDRATASE CATABOLIC TDCB"/>
    <property type="match status" value="1"/>
</dbReference>
<dbReference type="EMBL" id="PVTI01000013">
    <property type="protein sequence ID" value="PRY58149.1"/>
    <property type="molecule type" value="Genomic_DNA"/>
</dbReference>
<dbReference type="FunFam" id="3.40.50.1100:FF:000005">
    <property type="entry name" value="Threonine dehydratase catabolic"/>
    <property type="match status" value="1"/>
</dbReference>
<sequence length="414" mass="43635">MTSTPSQVTVAEIRAAADLLSTVIAPTPMEYNRGLSQRVGSDVFLKCENLQRAGSFKIRGAYTRMSRLTPEEKARGVVAASAGNHAQGVALAGQMLGIDVKVYMPVRAPMPKVQATKAYGATIEQVGETLDQSLVHARAWAEQTGAILIHPFDHTDIVTGQATCGLEILEQCPDVRTIVVGLGGGGLLAGIALAVRELKPDVRIIGVQAEQAAAYPTSLAAGHPVAAERMATMADGIAVGLPGDVTFPIVRDLVDSVETVSEGGMSRALLFLLERAKLVVEPAGASAAGWLLDNAGSVQLDGPVVAVLSGGNIDPLLMMRIIRHGMVAAGRYLTFSVRVPDTPGSLAAILADCAAADANILEIEHIRTGPEINVDEVEIALRLETRGPDHQQRVLDGMRSKGYTVIEPESQLDH</sequence>
<evidence type="ECO:0000256" key="8">
    <source>
        <dbReference type="ARBA" id="ARBA00031427"/>
    </source>
</evidence>
<reference evidence="10 11" key="1">
    <citation type="submission" date="2018-03" db="EMBL/GenBank/DDBJ databases">
        <title>Genomic Encyclopedia of Archaeal and Bacterial Type Strains, Phase II (KMG-II): from individual species to whole genera.</title>
        <authorList>
            <person name="Goeker M."/>
        </authorList>
    </citation>
    <scope>NUCLEOTIDE SEQUENCE [LARGE SCALE GENOMIC DNA]</scope>
    <source>
        <strain evidence="10 11">ATCC BAA-1496</strain>
    </source>
</reference>
<dbReference type="PROSITE" id="PS51671">
    <property type="entry name" value="ACT"/>
    <property type="match status" value="1"/>
</dbReference>
<dbReference type="InterPro" id="IPR044561">
    <property type="entry name" value="ACT_ThrD-II-like"/>
</dbReference>